<dbReference type="Gene3D" id="3.40.50.300">
    <property type="entry name" value="P-loop containing nucleotide triphosphate hydrolases"/>
    <property type="match status" value="1"/>
</dbReference>
<evidence type="ECO:0000259" key="2">
    <source>
        <dbReference type="SMART" id="SM00382"/>
    </source>
</evidence>
<dbReference type="GO" id="GO:0005524">
    <property type="term" value="F:ATP binding"/>
    <property type="evidence" value="ECO:0007669"/>
    <property type="project" value="InterPro"/>
</dbReference>
<keyword evidence="3" id="KW-0378">Hydrolase</keyword>
<feature type="domain" description="AAA+ ATPase" evidence="2">
    <location>
        <begin position="532"/>
        <end position="657"/>
    </location>
</feature>
<dbReference type="PANTHER" id="PTHR46411">
    <property type="entry name" value="FAMILY ATPASE, PUTATIVE-RELATED"/>
    <property type="match status" value="1"/>
</dbReference>
<dbReference type="InterPro" id="IPR027417">
    <property type="entry name" value="P-loop_NTPase"/>
</dbReference>
<keyword evidence="4" id="KW-1185">Reference proteome</keyword>
<sequence>MCDSDDGAQRDFRRQLRLLETENAQRLSSSSSDSSEEVEELKGVNGISNGVKHVTLNGKAEGNGDKAAYASEEEDKEKYPPGMKSGLKHLYSGKEDKKGRFQWQDKIPEDIGEAAENDETAKWALLVRNVKVYNDPRRVLSVHSIVVQSPLLKKLLASVLKGYPGLTVGLNRLEFSGRFEPLIHRWTELDAAIAKLGDETENQRTTKAHAELLQEVLVKEFKSMIDTAQDMKSKRVMTYEHLWTLFQPGATVFARQDGQETAMTLVEHRYGQDAKGIPCFWLTCKYVDWDGAKFGTQKINLSISHYTGTRSIAALRVYPIEYHHEPEVIRERLIARGAKAEELAGPNYRAYQGVAWRQGSFGTKDKYNVKGRIVIDTYGWNRFNPTHSIFVAPLNQKEPALPGSTQGLNQNFDGLFGNGEEAEDATEQDDYDEDDSGMPIDGAFADEEDAAKHIPLTTEQKLILSPMLRGYSLKNKLWLNFFVNCVQDISWQKDAFDRLVLPKNQKELILGFTESQRKYRDTFDDVIEGKGRGMIILLCGPPGVGKTLTAESMAEEMKIPLYMMSAGDLGFDPRKVETKLQDILEMCSRWNAILLLDEADVFLEQRSLHELERNKLVSIFLRVLEYYEGTMFLTTNRVQTFDPAFQSRIHISLDYAELSIESRKTVWKNFLDSSSQEHTITEQQLKELARMNMNGRQIKNILKIARLLASRKDEHLSHEHIVTTLDVTQHLHNETQFTERARGSLYG</sequence>
<dbReference type="EMBL" id="ML978311">
    <property type="protein sequence ID" value="KAF2024066.1"/>
    <property type="molecule type" value="Genomic_DNA"/>
</dbReference>
<dbReference type="OrthoDB" id="10042665at2759"/>
<dbReference type="Pfam" id="PF22942">
    <property type="entry name" value="DUF7025"/>
    <property type="match status" value="1"/>
</dbReference>
<dbReference type="InterPro" id="IPR003959">
    <property type="entry name" value="ATPase_AAA_core"/>
</dbReference>
<evidence type="ECO:0000313" key="3">
    <source>
        <dbReference type="EMBL" id="KAF2024066.1"/>
    </source>
</evidence>
<organism evidence="3 4">
    <name type="scientific">Setomelanomma holmii</name>
    <dbReference type="NCBI Taxonomy" id="210430"/>
    <lineage>
        <taxon>Eukaryota</taxon>
        <taxon>Fungi</taxon>
        <taxon>Dikarya</taxon>
        <taxon>Ascomycota</taxon>
        <taxon>Pezizomycotina</taxon>
        <taxon>Dothideomycetes</taxon>
        <taxon>Pleosporomycetidae</taxon>
        <taxon>Pleosporales</taxon>
        <taxon>Pleosporineae</taxon>
        <taxon>Phaeosphaeriaceae</taxon>
        <taxon>Setomelanomma</taxon>
    </lineage>
</organism>
<dbReference type="AlphaFoldDB" id="A0A9P4GZM9"/>
<dbReference type="PANTHER" id="PTHR46411:SF3">
    <property type="entry name" value="AAA+ ATPASE DOMAIN-CONTAINING PROTEIN"/>
    <property type="match status" value="1"/>
</dbReference>
<feature type="region of interest" description="Disordered" evidence="1">
    <location>
        <begin position="19"/>
        <end position="84"/>
    </location>
</feature>
<evidence type="ECO:0000256" key="1">
    <source>
        <dbReference type="SAM" id="MobiDB-lite"/>
    </source>
</evidence>
<dbReference type="Proteomes" id="UP000799777">
    <property type="component" value="Unassembled WGS sequence"/>
</dbReference>
<dbReference type="InterPro" id="IPR054289">
    <property type="entry name" value="DUF7025"/>
</dbReference>
<proteinExistence type="predicted"/>
<protein>
    <submittedName>
        <fullName evidence="3">P-loop containing nucleoside triphosphate hydrolase protein</fullName>
    </submittedName>
</protein>
<gene>
    <name evidence="3" type="ORF">EK21DRAFT_104949</name>
</gene>
<dbReference type="SUPFAM" id="SSF52540">
    <property type="entry name" value="P-loop containing nucleoside triphosphate hydrolases"/>
    <property type="match status" value="1"/>
</dbReference>
<dbReference type="SMART" id="SM00382">
    <property type="entry name" value="AAA"/>
    <property type="match status" value="1"/>
</dbReference>
<dbReference type="GO" id="GO:0016887">
    <property type="term" value="F:ATP hydrolysis activity"/>
    <property type="evidence" value="ECO:0007669"/>
    <property type="project" value="InterPro"/>
</dbReference>
<dbReference type="CDD" id="cd19481">
    <property type="entry name" value="RecA-like_protease"/>
    <property type="match status" value="1"/>
</dbReference>
<name>A0A9P4GZM9_9PLEO</name>
<dbReference type="InterPro" id="IPR003593">
    <property type="entry name" value="AAA+_ATPase"/>
</dbReference>
<reference evidence="3" key="1">
    <citation type="journal article" date="2020" name="Stud. Mycol.">
        <title>101 Dothideomycetes genomes: a test case for predicting lifestyles and emergence of pathogens.</title>
        <authorList>
            <person name="Haridas S."/>
            <person name="Albert R."/>
            <person name="Binder M."/>
            <person name="Bloem J."/>
            <person name="Labutti K."/>
            <person name="Salamov A."/>
            <person name="Andreopoulos B."/>
            <person name="Baker S."/>
            <person name="Barry K."/>
            <person name="Bills G."/>
            <person name="Bluhm B."/>
            <person name="Cannon C."/>
            <person name="Castanera R."/>
            <person name="Culley D."/>
            <person name="Daum C."/>
            <person name="Ezra D."/>
            <person name="Gonzalez J."/>
            <person name="Henrissat B."/>
            <person name="Kuo A."/>
            <person name="Liang C."/>
            <person name="Lipzen A."/>
            <person name="Lutzoni F."/>
            <person name="Magnuson J."/>
            <person name="Mondo S."/>
            <person name="Nolan M."/>
            <person name="Ohm R."/>
            <person name="Pangilinan J."/>
            <person name="Park H.-J."/>
            <person name="Ramirez L."/>
            <person name="Alfaro M."/>
            <person name="Sun H."/>
            <person name="Tritt A."/>
            <person name="Yoshinaga Y."/>
            <person name="Zwiers L.-H."/>
            <person name="Turgeon B."/>
            <person name="Goodwin S."/>
            <person name="Spatafora J."/>
            <person name="Crous P."/>
            <person name="Grigoriev I."/>
        </authorList>
    </citation>
    <scope>NUCLEOTIDE SEQUENCE</scope>
    <source>
        <strain evidence="3">CBS 110217</strain>
    </source>
</reference>
<comment type="caution">
    <text evidence="3">The sequence shown here is derived from an EMBL/GenBank/DDBJ whole genome shotgun (WGS) entry which is preliminary data.</text>
</comment>
<dbReference type="Pfam" id="PF00004">
    <property type="entry name" value="AAA"/>
    <property type="match status" value="1"/>
</dbReference>
<evidence type="ECO:0000313" key="4">
    <source>
        <dbReference type="Proteomes" id="UP000799777"/>
    </source>
</evidence>
<accession>A0A9P4GZM9</accession>